<dbReference type="RefSeq" id="WP_306824915.1">
    <property type="nucleotide sequence ID" value="NZ_JAUSQM010000001.1"/>
</dbReference>
<dbReference type="EMBL" id="JAUSQM010000001">
    <property type="protein sequence ID" value="MDP9821407.1"/>
    <property type="molecule type" value="Genomic_DNA"/>
</dbReference>
<evidence type="ECO:0000256" key="1">
    <source>
        <dbReference type="SAM" id="Phobius"/>
    </source>
</evidence>
<feature type="transmembrane region" description="Helical" evidence="1">
    <location>
        <begin position="40"/>
        <end position="60"/>
    </location>
</feature>
<keyword evidence="1" id="KW-1133">Transmembrane helix</keyword>
<feature type="transmembrane region" description="Helical" evidence="1">
    <location>
        <begin position="450"/>
        <end position="471"/>
    </location>
</feature>
<protein>
    <recommendedName>
        <fullName evidence="4">ABC-2 type transport system permease protein</fullName>
    </recommendedName>
</protein>
<feature type="transmembrane region" description="Helical" evidence="1">
    <location>
        <begin position="332"/>
        <end position="352"/>
    </location>
</feature>
<accession>A0ABT9NLW1</accession>
<evidence type="ECO:0000313" key="3">
    <source>
        <dbReference type="Proteomes" id="UP001240447"/>
    </source>
</evidence>
<organism evidence="2 3">
    <name type="scientific">Nocardioides massiliensis</name>
    <dbReference type="NCBI Taxonomy" id="1325935"/>
    <lineage>
        <taxon>Bacteria</taxon>
        <taxon>Bacillati</taxon>
        <taxon>Actinomycetota</taxon>
        <taxon>Actinomycetes</taxon>
        <taxon>Propionibacteriales</taxon>
        <taxon>Nocardioidaceae</taxon>
        <taxon>Nocardioides</taxon>
    </lineage>
</organism>
<proteinExistence type="predicted"/>
<feature type="transmembrane region" description="Helical" evidence="1">
    <location>
        <begin position="121"/>
        <end position="145"/>
    </location>
</feature>
<reference evidence="2 3" key="1">
    <citation type="submission" date="2023-07" db="EMBL/GenBank/DDBJ databases">
        <title>Sequencing the genomes of 1000 actinobacteria strains.</title>
        <authorList>
            <person name="Klenk H.-P."/>
        </authorList>
    </citation>
    <scope>NUCLEOTIDE SEQUENCE [LARGE SCALE GENOMIC DNA]</scope>
    <source>
        <strain evidence="2 3">GD13</strain>
    </source>
</reference>
<dbReference type="Proteomes" id="UP001240447">
    <property type="component" value="Unassembled WGS sequence"/>
</dbReference>
<feature type="transmembrane region" description="Helical" evidence="1">
    <location>
        <begin position="151"/>
        <end position="174"/>
    </location>
</feature>
<keyword evidence="1" id="KW-0812">Transmembrane</keyword>
<feature type="transmembrane region" description="Helical" evidence="1">
    <location>
        <begin position="372"/>
        <end position="394"/>
    </location>
</feature>
<evidence type="ECO:0000313" key="2">
    <source>
        <dbReference type="EMBL" id="MDP9821407.1"/>
    </source>
</evidence>
<sequence>MLTPTVPSWTERVRRSVADVGPLLRFRAATLRGHARRRMAIVAGVLLGCTLAAAIVPAYVADAGQEGRAGELLLLLPSAYLGVLGIAIVSAAAAGGGRELLLRDEGVTFPVSPTTDHLGSLLLAPLNIAWLLQTWAVLGATAYAWGPDRLLWVQLPIVLWVLVATAAAQVLAWSYECVRRSRHGRFATLAIVVAGAGLASLVVAAGRVTALLDQAPTIRLALLGGAARDGRWADYAPGLLLLVLALVALVALGAVPAHRLARMPTREESALETSHYAPRATPHAWAADLRMMLRLDRAGVWRSVPLRRGVAVLAVLPGAAALAGGLGWDTLLIMPGLVGSGGALLFGVNAWCLDGGGGFWRETLPVRPGVALAARAIVLAEVLLIATGVTVFLAGLRAGWPAPTELAALVCATVVVTLMVTGRALQWSVTTPYAADLRSARATPAPPAAMFGYSVRLASVTTLVSLLFAATSRLDDWWVPVLLAVPFVCFGALRLYRVARRWDDPAVRGRVVATVAG</sequence>
<feature type="transmembrane region" description="Helical" evidence="1">
    <location>
        <begin position="309"/>
        <end position="326"/>
    </location>
</feature>
<feature type="transmembrane region" description="Helical" evidence="1">
    <location>
        <begin position="235"/>
        <end position="257"/>
    </location>
</feature>
<name>A0ABT9NLW1_9ACTN</name>
<feature type="transmembrane region" description="Helical" evidence="1">
    <location>
        <begin position="72"/>
        <end position="94"/>
    </location>
</feature>
<keyword evidence="3" id="KW-1185">Reference proteome</keyword>
<keyword evidence="1" id="KW-0472">Membrane</keyword>
<gene>
    <name evidence="2" type="ORF">J2S59_001216</name>
</gene>
<evidence type="ECO:0008006" key="4">
    <source>
        <dbReference type="Google" id="ProtNLM"/>
    </source>
</evidence>
<comment type="caution">
    <text evidence="2">The sequence shown here is derived from an EMBL/GenBank/DDBJ whole genome shotgun (WGS) entry which is preliminary data.</text>
</comment>
<feature type="transmembrane region" description="Helical" evidence="1">
    <location>
        <begin position="406"/>
        <end position="429"/>
    </location>
</feature>
<feature type="transmembrane region" description="Helical" evidence="1">
    <location>
        <begin position="477"/>
        <end position="496"/>
    </location>
</feature>
<feature type="transmembrane region" description="Helical" evidence="1">
    <location>
        <begin position="186"/>
        <end position="206"/>
    </location>
</feature>